<sequence>MHVHVYRHVCMYIHGCVYLIVWLEFFTVPCLLMYTHCSSCWSHDIVPQVCHLTALILYHSLSSPSIPFNSQLCSCLILPIKTMLTAKWWWCTLLIPALRRQRWVDLCEFKASL</sequence>
<keyword evidence="1" id="KW-0472">Membrane</keyword>
<feature type="transmembrane region" description="Helical" evidence="1">
    <location>
        <begin position="12"/>
        <end position="34"/>
    </location>
</feature>
<gene>
    <name evidence="2" type="ORF">rCG_45794</name>
</gene>
<dbReference type="AlphaFoldDB" id="A6JTC8"/>
<dbReference type="EMBL" id="CH474001">
    <property type="protein sequence ID" value="EDL93519.1"/>
    <property type="molecule type" value="Genomic_DNA"/>
</dbReference>
<protein>
    <submittedName>
        <fullName evidence="2">RCG45794</fullName>
    </submittedName>
</protein>
<reference evidence="2 3" key="1">
    <citation type="submission" date="2005-09" db="EMBL/GenBank/DDBJ databases">
        <authorList>
            <person name="Mural R.J."/>
            <person name="Li P.W."/>
            <person name="Adams M.D."/>
            <person name="Amanatides P.G."/>
            <person name="Baden-Tillson H."/>
            <person name="Barnstead M."/>
            <person name="Chin S.H."/>
            <person name="Dew I."/>
            <person name="Evans C.A."/>
            <person name="Ferriera S."/>
            <person name="Flanigan M."/>
            <person name="Fosler C."/>
            <person name="Glodek A."/>
            <person name="Gu Z."/>
            <person name="Holt R.A."/>
            <person name="Jennings D."/>
            <person name="Kraft C.L."/>
            <person name="Lu F."/>
            <person name="Nguyen T."/>
            <person name="Nusskern D.R."/>
            <person name="Pfannkoch C.M."/>
            <person name="Sitter C."/>
            <person name="Sutton G.G."/>
            <person name="Venter J.C."/>
            <person name="Wang Z."/>
            <person name="Woodage T."/>
            <person name="Zheng X.H."/>
            <person name="Zhong F."/>
        </authorList>
    </citation>
    <scope>NUCLEOTIDE SEQUENCE [LARGE SCALE GENOMIC DNA]</scope>
    <source>
        <strain>BN</strain>
        <strain evidence="3">Sprague-Dawley</strain>
    </source>
</reference>
<evidence type="ECO:0000313" key="3">
    <source>
        <dbReference type="Proteomes" id="UP000234681"/>
    </source>
</evidence>
<evidence type="ECO:0000256" key="1">
    <source>
        <dbReference type="SAM" id="Phobius"/>
    </source>
</evidence>
<accession>A6JTC8</accession>
<feature type="non-terminal residue" evidence="2">
    <location>
        <position position="113"/>
    </location>
</feature>
<evidence type="ECO:0000313" key="2">
    <source>
        <dbReference type="EMBL" id="EDL93519.1"/>
    </source>
</evidence>
<dbReference type="Proteomes" id="UP000234681">
    <property type="component" value="Chromosome 3"/>
</dbReference>
<name>A6JTC8_RAT</name>
<keyword evidence="1" id="KW-1133">Transmembrane helix</keyword>
<proteinExistence type="predicted"/>
<organism evidence="2 3">
    <name type="scientific">Rattus norvegicus</name>
    <name type="common">Rat</name>
    <dbReference type="NCBI Taxonomy" id="10116"/>
    <lineage>
        <taxon>Eukaryota</taxon>
        <taxon>Metazoa</taxon>
        <taxon>Chordata</taxon>
        <taxon>Craniata</taxon>
        <taxon>Vertebrata</taxon>
        <taxon>Euteleostomi</taxon>
        <taxon>Mammalia</taxon>
        <taxon>Eutheria</taxon>
        <taxon>Euarchontoglires</taxon>
        <taxon>Glires</taxon>
        <taxon>Rodentia</taxon>
        <taxon>Myomorpha</taxon>
        <taxon>Muroidea</taxon>
        <taxon>Muridae</taxon>
        <taxon>Murinae</taxon>
        <taxon>Rattus</taxon>
    </lineage>
</organism>
<keyword evidence="1" id="KW-0812">Transmembrane</keyword>